<dbReference type="PATRIC" id="fig|1163407.3.peg.2209"/>
<dbReference type="InterPro" id="IPR011044">
    <property type="entry name" value="Quino_amine_DH_bsu"/>
</dbReference>
<dbReference type="STRING" id="1163407.UU7_11015"/>
<dbReference type="eggNOG" id="ENOG502ZCFH">
    <property type="taxonomic scope" value="Bacteria"/>
</dbReference>
<sequence length="354" mass="38729">MEFRTYKINVPDIRSLCWVGDTLVDWVAGGTVIRLDGSIEASHVRYAYRFDAAIASPCGDYAIIYERLGTTGLVLHKGEILRQIQRDFYHADDYEYPIAIFRSRTGRTVLAHCPQAYCQLELEDIETGERLGGTNAREPGDFFHSRLRVSPDGRWLASAGWVWHPLDTLAVYDLEAALQDASALDKPIDFEGFNPYDRETVAADFLPDGRLLVVLGPGWDDTTEAAIESDALAILDPVRRALTASVETVAPTGTLMPLDARSTVAFCVHPKVLSLLDGSTLAAWEQIDSGRQGSALTRHEYLPPPIALDHARARFAVAGANGVTVIERLTPTSPPQDSVDATAHGGPDHSTLTC</sequence>
<evidence type="ECO:0000256" key="1">
    <source>
        <dbReference type="SAM" id="MobiDB-lite"/>
    </source>
</evidence>
<evidence type="ECO:0000313" key="3">
    <source>
        <dbReference type="Proteomes" id="UP000003226"/>
    </source>
</evidence>
<gene>
    <name evidence="2" type="ORF">UU7_11015</name>
</gene>
<name>I4VYW2_9GAMM</name>
<dbReference type="AlphaFoldDB" id="I4VYW2"/>
<reference evidence="2 3" key="1">
    <citation type="journal article" date="2012" name="J. Bacteriol.">
        <title>Genome sequences for six rhodanobacter strains, isolated from soils and the terrestrial subsurface, with variable denitrification capabilities.</title>
        <authorList>
            <person name="Kostka J.E."/>
            <person name="Green S.J."/>
            <person name="Rishishwar L."/>
            <person name="Prakash O."/>
            <person name="Katz L.S."/>
            <person name="Marino-Ramirez L."/>
            <person name="Jordan I.K."/>
            <person name="Munk C."/>
            <person name="Ivanova N."/>
            <person name="Mikhailova N."/>
            <person name="Watson D.B."/>
            <person name="Brown S.D."/>
            <person name="Palumbo A.V."/>
            <person name="Brooks S.C."/>
        </authorList>
    </citation>
    <scope>NUCLEOTIDE SEQUENCE [LARGE SCALE GENOMIC DNA]</scope>
    <source>
        <strain evidence="2 3">B39</strain>
    </source>
</reference>
<dbReference type="RefSeq" id="WP_007808247.1">
    <property type="nucleotide sequence ID" value="NZ_AJXT01000033.1"/>
</dbReference>
<evidence type="ECO:0000313" key="2">
    <source>
        <dbReference type="EMBL" id="EIL92403.1"/>
    </source>
</evidence>
<dbReference type="Proteomes" id="UP000003226">
    <property type="component" value="Unassembled WGS sequence"/>
</dbReference>
<accession>I4VYW2</accession>
<dbReference type="OrthoDB" id="9765809at2"/>
<keyword evidence="3" id="KW-1185">Reference proteome</keyword>
<dbReference type="SUPFAM" id="SSF50969">
    <property type="entry name" value="YVTN repeat-like/Quinoprotein amine dehydrogenase"/>
    <property type="match status" value="1"/>
</dbReference>
<feature type="region of interest" description="Disordered" evidence="1">
    <location>
        <begin position="328"/>
        <end position="354"/>
    </location>
</feature>
<comment type="caution">
    <text evidence="2">The sequence shown here is derived from an EMBL/GenBank/DDBJ whole genome shotgun (WGS) entry which is preliminary data.</text>
</comment>
<dbReference type="EMBL" id="AJXT01000033">
    <property type="protein sequence ID" value="EIL92403.1"/>
    <property type="molecule type" value="Genomic_DNA"/>
</dbReference>
<proteinExistence type="predicted"/>
<organism evidence="2 3">
    <name type="scientific">Rhodanobacter spathiphylli B39</name>
    <dbReference type="NCBI Taxonomy" id="1163407"/>
    <lineage>
        <taxon>Bacteria</taxon>
        <taxon>Pseudomonadati</taxon>
        <taxon>Pseudomonadota</taxon>
        <taxon>Gammaproteobacteria</taxon>
        <taxon>Lysobacterales</taxon>
        <taxon>Rhodanobacteraceae</taxon>
        <taxon>Rhodanobacter</taxon>
    </lineage>
</organism>
<protein>
    <submittedName>
        <fullName evidence="2">Uncharacterized protein</fullName>
    </submittedName>
</protein>